<dbReference type="STRING" id="1384049.CD29_12635"/>
<dbReference type="EMBL" id="JPVN01000014">
    <property type="protein sequence ID" value="KGR78000.1"/>
    <property type="molecule type" value="Genomic_DNA"/>
</dbReference>
<sequence>MTVGKNEKLIILAVALGVILNPLNTTMITVALPAIQKDYQLSSTNISWLIASYFIISAIFTPLIGKLSDIYGRKLIFLTGLGLVVVSSILAPLSPNLPMLLAMRGIQAVGTSALFPAGVGIIRNTIQHNQNRVIGTLAVFATTSAAFGPTIGGMLVQFGGWPIIFYVNLPILAIGIALTIAFIPKDVKNKATSYKLDFLGILLFSLVIPCWMIFLLGLEQRVQYGTLLLAIVLTIVFYMYEKRRNEPFIDVNFFRKNLNITVIYCQYILSTVIFFGVLLSFPTFIQIVLGKSSQVAGIVMLSLSVFAMIMTPLSTRWMERVGFRIPLLASVLVGLLGVTLLFTVREDSLLIWVGVVIAVTGISNGIQNIGLQNLLYTHIAPAESGIASGLLMTSRFIGNILASSIYGIAFATGMNVTNMSTMAIGLLVVAVILVPGMVYVTVKKKKNG</sequence>
<comment type="caution">
    <text evidence="8">The sequence shown here is derived from an EMBL/GenBank/DDBJ whole genome shotgun (WGS) entry which is preliminary data.</text>
</comment>
<dbReference type="GO" id="GO:0005886">
    <property type="term" value="C:plasma membrane"/>
    <property type="evidence" value="ECO:0007669"/>
    <property type="project" value="UniProtKB-SubCell"/>
</dbReference>
<feature type="domain" description="Major facilitator superfamily (MFS) profile" evidence="7">
    <location>
        <begin position="10"/>
        <end position="448"/>
    </location>
</feature>
<dbReference type="SUPFAM" id="SSF103473">
    <property type="entry name" value="MFS general substrate transporter"/>
    <property type="match status" value="1"/>
</dbReference>
<protein>
    <recommendedName>
        <fullName evidence="7">Major facilitator superfamily (MFS) profile domain-containing protein</fullName>
    </recommendedName>
</protein>
<dbReference type="InterPro" id="IPR036259">
    <property type="entry name" value="MFS_trans_sf"/>
</dbReference>
<accession>A0A0A3I3B7</accession>
<evidence type="ECO:0000256" key="5">
    <source>
        <dbReference type="ARBA" id="ARBA00023136"/>
    </source>
</evidence>
<feature type="transmembrane region" description="Helical" evidence="6">
    <location>
        <begin position="422"/>
        <end position="442"/>
    </location>
</feature>
<feature type="transmembrane region" description="Helical" evidence="6">
    <location>
        <begin position="99"/>
        <end position="122"/>
    </location>
</feature>
<organism evidence="8 9">
    <name type="scientific">Ureibacillus manganicus DSM 26584</name>
    <dbReference type="NCBI Taxonomy" id="1384049"/>
    <lineage>
        <taxon>Bacteria</taxon>
        <taxon>Bacillati</taxon>
        <taxon>Bacillota</taxon>
        <taxon>Bacilli</taxon>
        <taxon>Bacillales</taxon>
        <taxon>Caryophanaceae</taxon>
        <taxon>Ureibacillus</taxon>
    </lineage>
</organism>
<evidence type="ECO:0000313" key="9">
    <source>
        <dbReference type="Proteomes" id="UP000030416"/>
    </source>
</evidence>
<feature type="transmembrane region" description="Helical" evidence="6">
    <location>
        <begin position="295"/>
        <end position="313"/>
    </location>
</feature>
<dbReference type="AlphaFoldDB" id="A0A0A3I3B7"/>
<dbReference type="PANTHER" id="PTHR42718:SF9">
    <property type="entry name" value="MAJOR FACILITATOR SUPERFAMILY MULTIDRUG TRANSPORTER MFSC"/>
    <property type="match status" value="1"/>
</dbReference>
<dbReference type="GO" id="GO:0022857">
    <property type="term" value="F:transmembrane transporter activity"/>
    <property type="evidence" value="ECO:0007669"/>
    <property type="project" value="InterPro"/>
</dbReference>
<dbReference type="InterPro" id="IPR011701">
    <property type="entry name" value="MFS"/>
</dbReference>
<feature type="transmembrane region" description="Helical" evidence="6">
    <location>
        <begin position="75"/>
        <end position="93"/>
    </location>
</feature>
<dbReference type="OrthoDB" id="102502at2"/>
<gene>
    <name evidence="8" type="ORF">CD29_12635</name>
</gene>
<dbReference type="Gene3D" id="1.20.1720.10">
    <property type="entry name" value="Multidrug resistance protein D"/>
    <property type="match status" value="1"/>
</dbReference>
<name>A0A0A3I3B7_9BACL</name>
<dbReference type="InterPro" id="IPR020846">
    <property type="entry name" value="MFS_dom"/>
</dbReference>
<keyword evidence="3 6" id="KW-0812">Transmembrane</keyword>
<feature type="transmembrane region" description="Helical" evidence="6">
    <location>
        <begin position="396"/>
        <end position="416"/>
    </location>
</feature>
<dbReference type="PROSITE" id="PS00216">
    <property type="entry name" value="SUGAR_TRANSPORT_1"/>
    <property type="match status" value="1"/>
</dbReference>
<dbReference type="InterPro" id="IPR005829">
    <property type="entry name" value="Sugar_transporter_CS"/>
</dbReference>
<dbReference type="PANTHER" id="PTHR42718">
    <property type="entry name" value="MAJOR FACILITATOR SUPERFAMILY MULTIDRUG TRANSPORTER MFSC"/>
    <property type="match status" value="1"/>
</dbReference>
<evidence type="ECO:0000256" key="6">
    <source>
        <dbReference type="SAM" id="Phobius"/>
    </source>
</evidence>
<evidence type="ECO:0000313" key="8">
    <source>
        <dbReference type="EMBL" id="KGR78000.1"/>
    </source>
</evidence>
<evidence type="ECO:0000256" key="3">
    <source>
        <dbReference type="ARBA" id="ARBA00022692"/>
    </source>
</evidence>
<proteinExistence type="predicted"/>
<dbReference type="CDD" id="cd17321">
    <property type="entry name" value="MFS_MMR_MDR_like"/>
    <property type="match status" value="1"/>
</dbReference>
<feature type="transmembrane region" description="Helical" evidence="6">
    <location>
        <begin position="46"/>
        <end position="63"/>
    </location>
</feature>
<keyword evidence="5 6" id="KW-0472">Membrane</keyword>
<feature type="transmembrane region" description="Helical" evidence="6">
    <location>
        <begin position="134"/>
        <end position="157"/>
    </location>
</feature>
<feature type="transmembrane region" description="Helical" evidence="6">
    <location>
        <begin position="9"/>
        <end position="34"/>
    </location>
</feature>
<dbReference type="PROSITE" id="PS50850">
    <property type="entry name" value="MFS"/>
    <property type="match status" value="1"/>
</dbReference>
<evidence type="ECO:0000256" key="2">
    <source>
        <dbReference type="ARBA" id="ARBA00022448"/>
    </source>
</evidence>
<comment type="subcellular location">
    <subcellularLocation>
        <location evidence="1">Cell membrane</location>
        <topology evidence="1">Multi-pass membrane protein</topology>
    </subcellularLocation>
</comment>
<evidence type="ECO:0000256" key="1">
    <source>
        <dbReference type="ARBA" id="ARBA00004651"/>
    </source>
</evidence>
<dbReference type="eggNOG" id="COG2814">
    <property type="taxonomic scope" value="Bacteria"/>
</dbReference>
<feature type="transmembrane region" description="Helical" evidence="6">
    <location>
        <begin position="261"/>
        <end position="289"/>
    </location>
</feature>
<evidence type="ECO:0000256" key="4">
    <source>
        <dbReference type="ARBA" id="ARBA00022989"/>
    </source>
</evidence>
<feature type="transmembrane region" description="Helical" evidence="6">
    <location>
        <begin position="349"/>
        <end position="366"/>
    </location>
</feature>
<keyword evidence="4 6" id="KW-1133">Transmembrane helix</keyword>
<reference evidence="8 9" key="1">
    <citation type="submission" date="2014-02" db="EMBL/GenBank/DDBJ databases">
        <title>Draft genome sequence of Lysinibacillus manganicus DSM 26584T.</title>
        <authorList>
            <person name="Zhang F."/>
            <person name="Wang G."/>
            <person name="Zhang L."/>
        </authorList>
    </citation>
    <scope>NUCLEOTIDE SEQUENCE [LARGE SCALE GENOMIC DNA]</scope>
    <source>
        <strain evidence="8 9">DSM 26584</strain>
    </source>
</reference>
<dbReference type="Pfam" id="PF07690">
    <property type="entry name" value="MFS_1"/>
    <property type="match status" value="1"/>
</dbReference>
<dbReference type="Proteomes" id="UP000030416">
    <property type="component" value="Unassembled WGS sequence"/>
</dbReference>
<dbReference type="RefSeq" id="WP_036187162.1">
    <property type="nucleotide sequence ID" value="NZ_AVDA01000014.1"/>
</dbReference>
<feature type="transmembrane region" description="Helical" evidence="6">
    <location>
        <begin position="222"/>
        <end position="240"/>
    </location>
</feature>
<feature type="transmembrane region" description="Helical" evidence="6">
    <location>
        <begin position="163"/>
        <end position="184"/>
    </location>
</feature>
<keyword evidence="9" id="KW-1185">Reference proteome</keyword>
<keyword evidence="2" id="KW-0813">Transport</keyword>
<evidence type="ECO:0000259" key="7">
    <source>
        <dbReference type="PROSITE" id="PS50850"/>
    </source>
</evidence>
<feature type="transmembrane region" description="Helical" evidence="6">
    <location>
        <begin position="196"/>
        <end position="216"/>
    </location>
</feature>
<feature type="transmembrane region" description="Helical" evidence="6">
    <location>
        <begin position="325"/>
        <end position="343"/>
    </location>
</feature>
<dbReference type="Gene3D" id="1.20.1250.20">
    <property type="entry name" value="MFS general substrate transporter like domains"/>
    <property type="match status" value="1"/>
</dbReference>